<dbReference type="AlphaFoldDB" id="A0A9X2HHR9"/>
<organism evidence="1 2">
    <name type="scientific">Sphingomonas tagetis</name>
    <dbReference type="NCBI Taxonomy" id="2949092"/>
    <lineage>
        <taxon>Bacteria</taxon>
        <taxon>Pseudomonadati</taxon>
        <taxon>Pseudomonadota</taxon>
        <taxon>Alphaproteobacteria</taxon>
        <taxon>Sphingomonadales</taxon>
        <taxon>Sphingomonadaceae</taxon>
        <taxon>Sphingomonas</taxon>
    </lineage>
</organism>
<accession>A0A9X2HHR9</accession>
<reference evidence="1" key="1">
    <citation type="submission" date="2022-05" db="EMBL/GenBank/DDBJ databases">
        <title>Sphingomonas sp. strain MG17 Genome sequencing and assembly.</title>
        <authorList>
            <person name="Kim I."/>
        </authorList>
    </citation>
    <scope>NUCLEOTIDE SEQUENCE</scope>
    <source>
        <strain evidence="1">MG17</strain>
    </source>
</reference>
<dbReference type="RefSeq" id="WP_254293299.1">
    <property type="nucleotide sequence ID" value="NZ_JAMLDX010000008.1"/>
</dbReference>
<evidence type="ECO:0000313" key="1">
    <source>
        <dbReference type="EMBL" id="MCP3731063.1"/>
    </source>
</evidence>
<keyword evidence="2" id="KW-1185">Reference proteome</keyword>
<sequence length="153" mass="16828">MRPEIVRVVLPEVMAAIDLNAGLGRVPGERRKAGEAIGMAYRQNGYLNPVICLKAHFYAKQIIRSPTDQHEGAKSQQREKYPTQAVPSSVCKFSHVVMLWHPHQNTARSFAIGSSSARLLLAPRGKRGTSICGWEADFVNNEAPPASRPAALR</sequence>
<name>A0A9X2HHR9_9SPHN</name>
<dbReference type="Proteomes" id="UP001139451">
    <property type="component" value="Unassembled WGS sequence"/>
</dbReference>
<protein>
    <submittedName>
        <fullName evidence="1">Uncharacterized protein</fullName>
    </submittedName>
</protein>
<proteinExistence type="predicted"/>
<comment type="caution">
    <text evidence="1">The sequence shown here is derived from an EMBL/GenBank/DDBJ whole genome shotgun (WGS) entry which is preliminary data.</text>
</comment>
<gene>
    <name evidence="1" type="ORF">M9978_11555</name>
</gene>
<evidence type="ECO:0000313" key="2">
    <source>
        <dbReference type="Proteomes" id="UP001139451"/>
    </source>
</evidence>
<dbReference type="EMBL" id="JAMLDX010000008">
    <property type="protein sequence ID" value="MCP3731063.1"/>
    <property type="molecule type" value="Genomic_DNA"/>
</dbReference>